<feature type="binding site" evidence="3">
    <location>
        <position position="196"/>
    </location>
    <ligand>
        <name>a divalent metal cation</name>
        <dbReference type="ChEBI" id="CHEBI:60240"/>
    </ligand>
</feature>
<feature type="active site" description="Proton donor/acceptor" evidence="2">
    <location>
        <position position="196"/>
    </location>
</feature>
<feature type="binding site" evidence="3">
    <location>
        <position position="105"/>
    </location>
    <ligand>
        <name>substrate</name>
    </ligand>
</feature>
<dbReference type="InterPro" id="IPR013658">
    <property type="entry name" value="SGL"/>
</dbReference>
<dbReference type="Proteomes" id="UP000581087">
    <property type="component" value="Unassembled WGS sequence"/>
</dbReference>
<dbReference type="Gene3D" id="2.120.10.30">
    <property type="entry name" value="TolB, C-terminal domain"/>
    <property type="match status" value="1"/>
</dbReference>
<dbReference type="GO" id="GO:0005509">
    <property type="term" value="F:calcium ion binding"/>
    <property type="evidence" value="ECO:0007669"/>
    <property type="project" value="TreeGrafter"/>
</dbReference>
<reference evidence="6 7" key="1">
    <citation type="submission" date="2019-01" db="EMBL/GenBank/DDBJ databases">
        <title>Agromyces.</title>
        <authorList>
            <person name="Li J."/>
        </authorList>
    </citation>
    <scope>NUCLEOTIDE SEQUENCE [LARGE SCALE GENOMIC DNA]</scope>
    <source>
        <strain evidence="6 7">DSM 23870</strain>
    </source>
</reference>
<gene>
    <name evidence="5" type="ORF">BJ972_003197</name>
    <name evidence="6" type="ORF">ESP50_12650</name>
</gene>
<sequence>MTAAEVVRDTQAILVESIWWDAATDELVWVDITAGTLHRGRLDGALDGSDDRVARLPPPVSAVQPRIGGGYVAALRDRVVTIDVEGEIESTLAVIRHEHAGLRLNEGKVDPQGRFVVGSMNLTTGEPDGAIYSIEPDGACRVIAGGFGVANGMEWSDDGATFYVTDTSVKTVYRAEYGPDGQLGQLEPFLTGYDSDGLALDTEGSFWNGVYGGGSVVQWTADGDVSEEYALPVPNITSVAFGGSGFGSLFIGSAREQLTEADLVAHPLSGGIFRLDVGATGRPPNLFGG</sequence>
<feature type="domain" description="SMP-30/Gluconolactonase/LRE-like region" evidence="4">
    <location>
        <begin position="16"/>
        <end position="255"/>
    </location>
</feature>
<dbReference type="Pfam" id="PF08450">
    <property type="entry name" value="SGL"/>
    <property type="match status" value="1"/>
</dbReference>
<reference evidence="5 8" key="2">
    <citation type="submission" date="2020-07" db="EMBL/GenBank/DDBJ databases">
        <title>Sequencing the genomes of 1000 actinobacteria strains.</title>
        <authorList>
            <person name="Klenk H.-P."/>
        </authorList>
    </citation>
    <scope>NUCLEOTIDE SEQUENCE [LARGE SCALE GENOMIC DNA]</scope>
    <source>
        <strain evidence="5 8">DSM 23870</strain>
    </source>
</reference>
<dbReference type="GO" id="GO:0019853">
    <property type="term" value="P:L-ascorbic acid biosynthetic process"/>
    <property type="evidence" value="ECO:0007669"/>
    <property type="project" value="TreeGrafter"/>
</dbReference>
<comment type="cofactor">
    <cofactor evidence="3">
        <name>Zn(2+)</name>
        <dbReference type="ChEBI" id="CHEBI:29105"/>
    </cofactor>
    <text evidence="3">Binds 1 divalent metal cation per subunit.</text>
</comment>
<dbReference type="PANTHER" id="PTHR10907">
    <property type="entry name" value="REGUCALCIN"/>
    <property type="match status" value="1"/>
</dbReference>
<feature type="binding site" evidence="3">
    <location>
        <position position="16"/>
    </location>
    <ligand>
        <name>a divalent metal cation</name>
        <dbReference type="ChEBI" id="CHEBI:60240"/>
    </ligand>
</feature>
<organism evidence="6 7">
    <name type="scientific">Agromyces atrinae</name>
    <dbReference type="NCBI Taxonomy" id="592376"/>
    <lineage>
        <taxon>Bacteria</taxon>
        <taxon>Bacillati</taxon>
        <taxon>Actinomycetota</taxon>
        <taxon>Actinomycetes</taxon>
        <taxon>Micrococcales</taxon>
        <taxon>Microbacteriaceae</taxon>
        <taxon>Agromyces</taxon>
    </lineage>
</organism>
<keyword evidence="3" id="KW-0862">Zinc</keyword>
<evidence type="ECO:0000259" key="4">
    <source>
        <dbReference type="Pfam" id="PF08450"/>
    </source>
</evidence>
<dbReference type="GO" id="GO:0004341">
    <property type="term" value="F:gluconolactonase activity"/>
    <property type="evidence" value="ECO:0007669"/>
    <property type="project" value="TreeGrafter"/>
</dbReference>
<accession>A0A4V1R262</accession>
<dbReference type="SUPFAM" id="SSF63829">
    <property type="entry name" value="Calcium-dependent phosphotriesterase"/>
    <property type="match status" value="1"/>
</dbReference>
<feature type="binding site" evidence="3">
    <location>
        <position position="103"/>
    </location>
    <ligand>
        <name>substrate</name>
    </ligand>
</feature>
<evidence type="ECO:0000256" key="3">
    <source>
        <dbReference type="PIRSR" id="PIRSR605511-2"/>
    </source>
</evidence>
<dbReference type="InterPro" id="IPR011042">
    <property type="entry name" value="6-blade_b-propeller_TolB-like"/>
</dbReference>
<keyword evidence="7" id="KW-1185">Reference proteome</keyword>
<dbReference type="PANTHER" id="PTHR10907:SF47">
    <property type="entry name" value="REGUCALCIN"/>
    <property type="match status" value="1"/>
</dbReference>
<dbReference type="EMBL" id="SDPM01000006">
    <property type="protein sequence ID" value="RXZ86046.1"/>
    <property type="molecule type" value="Genomic_DNA"/>
</dbReference>
<feature type="binding site" evidence="3">
    <location>
        <position position="151"/>
    </location>
    <ligand>
        <name>a divalent metal cation</name>
        <dbReference type="ChEBI" id="CHEBI:60240"/>
    </ligand>
</feature>
<evidence type="ECO:0000313" key="8">
    <source>
        <dbReference type="Proteomes" id="UP000581087"/>
    </source>
</evidence>
<dbReference type="InterPro" id="IPR005511">
    <property type="entry name" value="SMP-30"/>
</dbReference>
<protein>
    <submittedName>
        <fullName evidence="6">SMP-30/gluconolactonase/LRE family protein</fullName>
    </submittedName>
    <submittedName>
        <fullName evidence="5">Sugar lactone lactonase YvrE</fullName>
    </submittedName>
</protein>
<evidence type="ECO:0000256" key="2">
    <source>
        <dbReference type="PIRSR" id="PIRSR605511-1"/>
    </source>
</evidence>
<proteinExistence type="inferred from homology"/>
<dbReference type="RefSeq" id="WP_129175693.1">
    <property type="nucleotide sequence ID" value="NZ_JACCBI010000001.1"/>
</dbReference>
<dbReference type="OrthoDB" id="2633250at2"/>
<dbReference type="Proteomes" id="UP000292686">
    <property type="component" value="Unassembled WGS sequence"/>
</dbReference>
<comment type="similarity">
    <text evidence="1">Belongs to the SMP-30/CGR1 family.</text>
</comment>
<comment type="caution">
    <text evidence="6">The sequence shown here is derived from an EMBL/GenBank/DDBJ whole genome shotgun (WGS) entry which is preliminary data.</text>
</comment>
<dbReference type="EMBL" id="JACCBI010000001">
    <property type="protein sequence ID" value="NYD68678.1"/>
    <property type="molecule type" value="Genomic_DNA"/>
</dbReference>
<evidence type="ECO:0000313" key="6">
    <source>
        <dbReference type="EMBL" id="RXZ86046.1"/>
    </source>
</evidence>
<keyword evidence="3" id="KW-0479">Metal-binding</keyword>
<dbReference type="PRINTS" id="PR01790">
    <property type="entry name" value="SMP30FAMILY"/>
</dbReference>
<name>A0A4V1R262_9MICO</name>
<evidence type="ECO:0000313" key="5">
    <source>
        <dbReference type="EMBL" id="NYD68678.1"/>
    </source>
</evidence>
<evidence type="ECO:0000256" key="1">
    <source>
        <dbReference type="ARBA" id="ARBA00008853"/>
    </source>
</evidence>
<evidence type="ECO:0000313" key="7">
    <source>
        <dbReference type="Proteomes" id="UP000292686"/>
    </source>
</evidence>
<dbReference type="AlphaFoldDB" id="A0A4V1R262"/>